<sequence>MREVFRSKAALVLGWVWVAFAAANAVDLVVRYSGPSSLAAGAVLAVLTALVFVTCIRPAVVLTDEGVLVRNPLRDAFVPWTAVDDVAVSHAITITSGDAAVRCWTPQTTARERAAAVRRGRSGPEGGGPAAEPARSRGEQAAAEALAGRTHADWAAEQIRRRAEAARPRAGTGGTGGTGAGAGSGAAGTGEGPATIGTGAGLGPGATAGTGGGPGMMRITWAPGALVALGVALALVVAAFLA</sequence>
<accession>A0AA37BDN2</accession>
<feature type="region of interest" description="Disordered" evidence="1">
    <location>
        <begin position="111"/>
        <end position="203"/>
    </location>
</feature>
<feature type="transmembrane region" description="Helical" evidence="2">
    <location>
        <begin position="221"/>
        <end position="241"/>
    </location>
</feature>
<dbReference type="RefSeq" id="WP_191894065.1">
    <property type="nucleotide sequence ID" value="NZ_BMQD01000003.1"/>
</dbReference>
<reference evidence="4" key="1">
    <citation type="journal article" date="2014" name="Int. J. Syst. Evol. Microbiol.">
        <title>Complete genome sequence of Corynebacterium casei LMG S-19264T (=DSM 44701T), isolated from a smear-ripened cheese.</title>
        <authorList>
            <consortium name="US DOE Joint Genome Institute (JGI-PGF)"/>
            <person name="Walter F."/>
            <person name="Albersmeier A."/>
            <person name="Kalinowski J."/>
            <person name="Ruckert C."/>
        </authorList>
    </citation>
    <scope>NUCLEOTIDE SEQUENCE</scope>
    <source>
        <strain evidence="4">JCM 3093</strain>
    </source>
</reference>
<protein>
    <recommendedName>
        <fullName evidence="3">Low molecular weight protein antigen 6 PH domain-containing protein</fullName>
    </recommendedName>
</protein>
<keyword evidence="2" id="KW-0472">Membrane</keyword>
<dbReference type="EMBL" id="BMQD01000003">
    <property type="protein sequence ID" value="GGK56409.1"/>
    <property type="molecule type" value="Genomic_DNA"/>
</dbReference>
<keyword evidence="2" id="KW-0812">Transmembrane</keyword>
<organism evidence="4 5">
    <name type="scientific">Planomonospora parontospora</name>
    <dbReference type="NCBI Taxonomy" id="58119"/>
    <lineage>
        <taxon>Bacteria</taxon>
        <taxon>Bacillati</taxon>
        <taxon>Actinomycetota</taxon>
        <taxon>Actinomycetes</taxon>
        <taxon>Streptosporangiales</taxon>
        <taxon>Streptosporangiaceae</taxon>
        <taxon>Planomonospora</taxon>
    </lineage>
</organism>
<comment type="caution">
    <text evidence="4">The sequence shown here is derived from an EMBL/GenBank/DDBJ whole genome shotgun (WGS) entry which is preliminary data.</text>
</comment>
<evidence type="ECO:0000256" key="1">
    <source>
        <dbReference type="SAM" id="MobiDB-lite"/>
    </source>
</evidence>
<feature type="transmembrane region" description="Helical" evidence="2">
    <location>
        <begin position="35"/>
        <end position="56"/>
    </location>
</feature>
<dbReference type="Pfam" id="PF10756">
    <property type="entry name" value="bPH_6"/>
    <property type="match status" value="1"/>
</dbReference>
<gene>
    <name evidence="4" type="ORF">GCM10010126_15030</name>
</gene>
<evidence type="ECO:0000313" key="5">
    <source>
        <dbReference type="Proteomes" id="UP000627984"/>
    </source>
</evidence>
<evidence type="ECO:0000313" key="4">
    <source>
        <dbReference type="EMBL" id="GGK56409.1"/>
    </source>
</evidence>
<dbReference type="InterPro" id="IPR019692">
    <property type="entry name" value="CFP-6_PH"/>
</dbReference>
<evidence type="ECO:0000259" key="3">
    <source>
        <dbReference type="Pfam" id="PF10756"/>
    </source>
</evidence>
<evidence type="ECO:0000256" key="2">
    <source>
        <dbReference type="SAM" id="Phobius"/>
    </source>
</evidence>
<proteinExistence type="predicted"/>
<dbReference type="Proteomes" id="UP000627984">
    <property type="component" value="Unassembled WGS sequence"/>
</dbReference>
<feature type="domain" description="Low molecular weight protein antigen 6 PH" evidence="3">
    <location>
        <begin position="57"/>
        <end position="91"/>
    </location>
</feature>
<feature type="compositionally biased region" description="Gly residues" evidence="1">
    <location>
        <begin position="171"/>
        <end position="191"/>
    </location>
</feature>
<dbReference type="AlphaFoldDB" id="A0AA37BDN2"/>
<feature type="compositionally biased region" description="Basic and acidic residues" evidence="1">
    <location>
        <begin position="150"/>
        <end position="167"/>
    </location>
</feature>
<reference evidence="4" key="2">
    <citation type="submission" date="2022-09" db="EMBL/GenBank/DDBJ databases">
        <authorList>
            <person name="Sun Q."/>
            <person name="Ohkuma M."/>
        </authorList>
    </citation>
    <scope>NUCLEOTIDE SEQUENCE</scope>
    <source>
        <strain evidence="4">JCM 3093</strain>
    </source>
</reference>
<keyword evidence="2" id="KW-1133">Transmembrane helix</keyword>
<name>A0AA37BDN2_9ACTN</name>